<accession>A0ACC3BLY5</accession>
<comment type="caution">
    <text evidence="1">The sequence shown here is derived from an EMBL/GenBank/DDBJ whole genome shotgun (WGS) entry which is preliminary data.</text>
</comment>
<sequence>MGDISVLLSTHLDTVGPWYASSLAVDGTLRGRGVVDAKGLAAAMVLAAERLGRGGGRGRGAVGLLLVCGEETDHGGMMAASALPLRPAYLLNGEPTTGAVGRSQKGMARYTLTARGVAGHSGTPAAGASATHALLAVGAALLAAPPLPPPSTLNVGTLSGGAAMNVIADAAAAGVMLRLAPGVSPAAATAALTAAVDAAVADWRVAEARRGGGVDGVTVAVTAGTANAGVAFVVPPRAAARPAGTIDVAYNTDVPYAARWLRAGAVLYGVGDIRVAHTADEAVGVAKMAAGVGGYVELVEELLGMAAAG</sequence>
<dbReference type="Proteomes" id="UP000798662">
    <property type="component" value="Chromosome 1"/>
</dbReference>
<proteinExistence type="predicted"/>
<name>A0ACC3BLY5_PYRYE</name>
<evidence type="ECO:0000313" key="2">
    <source>
        <dbReference type="Proteomes" id="UP000798662"/>
    </source>
</evidence>
<evidence type="ECO:0000313" key="1">
    <source>
        <dbReference type="EMBL" id="KAK1858770.1"/>
    </source>
</evidence>
<keyword evidence="2" id="KW-1185">Reference proteome</keyword>
<organism evidence="1 2">
    <name type="scientific">Pyropia yezoensis</name>
    <name type="common">Susabi-nori</name>
    <name type="synonym">Porphyra yezoensis</name>
    <dbReference type="NCBI Taxonomy" id="2788"/>
    <lineage>
        <taxon>Eukaryota</taxon>
        <taxon>Rhodophyta</taxon>
        <taxon>Bangiophyceae</taxon>
        <taxon>Bangiales</taxon>
        <taxon>Bangiaceae</taxon>
        <taxon>Pyropia</taxon>
    </lineage>
</organism>
<gene>
    <name evidence="1" type="ORF">I4F81_001371</name>
</gene>
<dbReference type="EMBL" id="CM020618">
    <property type="protein sequence ID" value="KAK1858770.1"/>
    <property type="molecule type" value="Genomic_DNA"/>
</dbReference>
<protein>
    <submittedName>
        <fullName evidence="1">Uncharacterized protein</fullName>
    </submittedName>
</protein>
<reference evidence="1" key="1">
    <citation type="submission" date="2019-11" db="EMBL/GenBank/DDBJ databases">
        <title>Nori genome reveals adaptations in red seaweeds to the harsh intertidal environment.</title>
        <authorList>
            <person name="Wang D."/>
            <person name="Mao Y."/>
        </authorList>
    </citation>
    <scope>NUCLEOTIDE SEQUENCE</scope>
    <source>
        <tissue evidence="1">Gametophyte</tissue>
    </source>
</reference>